<dbReference type="InterPro" id="IPR002076">
    <property type="entry name" value="ELO_fam"/>
</dbReference>
<keyword evidence="3 10" id="KW-0808">Transferase</keyword>
<keyword evidence="8 10" id="KW-0472">Membrane</keyword>
<keyword evidence="6 10" id="KW-1133">Transmembrane helix</keyword>
<comment type="caution">
    <text evidence="11">The sequence shown here is derived from an EMBL/GenBank/DDBJ whole genome shotgun (WGS) entry which is preliminary data.</text>
</comment>
<evidence type="ECO:0000313" key="11">
    <source>
        <dbReference type="EMBL" id="KAJ8925539.1"/>
    </source>
</evidence>
<sequence length="262" mass="30782">MTSIIHLFENERNFFSDPRVQQWTLMSTPLPTIFISLVYLALVLVILPTYMKRRKPFDLSKIIRYYNIFQIASCCFIIYRVLTSGWITGELNLGCQPIDYSDNPKAVRMVGAFFWLYFLKMSELVETVFFVLRKKFNQVSGLHVYHHVSTFCLAWIGCKFLGGGMASFPVIINSFIHIIMYSYYYLSSYGPKWQKKLAPWKPKLTMLQMIQFTILIIHSLTALLPSCHVPKQVLLLYVPNVLLVYKMFYDFYKTSYNKRRSA</sequence>
<keyword evidence="2 10" id="KW-0444">Lipid biosynthesis</keyword>
<dbReference type="EMBL" id="JANEYG010000001">
    <property type="protein sequence ID" value="KAJ8925539.1"/>
    <property type="molecule type" value="Genomic_DNA"/>
</dbReference>
<evidence type="ECO:0000256" key="2">
    <source>
        <dbReference type="ARBA" id="ARBA00022516"/>
    </source>
</evidence>
<dbReference type="GO" id="GO:0005789">
    <property type="term" value="C:endoplasmic reticulum membrane"/>
    <property type="evidence" value="ECO:0007669"/>
    <property type="project" value="TreeGrafter"/>
</dbReference>
<comment type="similarity">
    <text evidence="10">Belongs to the ELO family.</text>
</comment>
<keyword evidence="9 10" id="KW-0275">Fatty acid biosynthesis</keyword>
<dbReference type="AlphaFoldDB" id="A0AAV8WFY1"/>
<dbReference type="GO" id="GO:0030148">
    <property type="term" value="P:sphingolipid biosynthetic process"/>
    <property type="evidence" value="ECO:0007669"/>
    <property type="project" value="TreeGrafter"/>
</dbReference>
<evidence type="ECO:0000256" key="8">
    <source>
        <dbReference type="ARBA" id="ARBA00023136"/>
    </source>
</evidence>
<keyword evidence="7 10" id="KW-0443">Lipid metabolism</keyword>
<evidence type="ECO:0000256" key="6">
    <source>
        <dbReference type="ARBA" id="ARBA00022989"/>
    </source>
</evidence>
<feature type="transmembrane region" description="Helical" evidence="10">
    <location>
        <begin position="33"/>
        <end position="51"/>
    </location>
</feature>
<gene>
    <name evidence="11" type="ORF">NQ315_009379</name>
</gene>
<reference evidence="11 12" key="1">
    <citation type="journal article" date="2023" name="Insect Mol. Biol.">
        <title>Genome sequencing provides insights into the evolution of gene families encoding plant cell wall-degrading enzymes in longhorned beetles.</title>
        <authorList>
            <person name="Shin N.R."/>
            <person name="Okamura Y."/>
            <person name="Kirsch R."/>
            <person name="Pauchet Y."/>
        </authorList>
    </citation>
    <scope>NUCLEOTIDE SEQUENCE [LARGE SCALE GENOMIC DNA]</scope>
    <source>
        <strain evidence="11">EAD_L_NR</strain>
    </source>
</reference>
<dbReference type="PANTHER" id="PTHR11157:SF113">
    <property type="entry name" value="ELONGATION OF VERY LONG CHAIN FATTY ACIDS PROTEIN"/>
    <property type="match status" value="1"/>
</dbReference>
<evidence type="ECO:0000256" key="4">
    <source>
        <dbReference type="ARBA" id="ARBA00022692"/>
    </source>
</evidence>
<dbReference type="GO" id="GO:0034625">
    <property type="term" value="P:fatty acid elongation, monounsaturated fatty acid"/>
    <property type="evidence" value="ECO:0007669"/>
    <property type="project" value="TreeGrafter"/>
</dbReference>
<dbReference type="GO" id="GO:0019367">
    <property type="term" value="P:fatty acid elongation, saturated fatty acid"/>
    <property type="evidence" value="ECO:0007669"/>
    <property type="project" value="TreeGrafter"/>
</dbReference>
<feature type="transmembrane region" description="Helical" evidence="10">
    <location>
        <begin position="112"/>
        <end position="132"/>
    </location>
</feature>
<evidence type="ECO:0000256" key="7">
    <source>
        <dbReference type="ARBA" id="ARBA00023098"/>
    </source>
</evidence>
<accession>A0AAV8WFY1</accession>
<protein>
    <recommendedName>
        <fullName evidence="10">Elongation of very long chain fatty acids protein</fullName>
        <ecNumber evidence="10">2.3.1.199</ecNumber>
    </recommendedName>
    <alternativeName>
        <fullName evidence="10">Very-long-chain 3-oxoacyl-CoA synthase</fullName>
    </alternativeName>
</protein>
<evidence type="ECO:0000256" key="5">
    <source>
        <dbReference type="ARBA" id="ARBA00022832"/>
    </source>
</evidence>
<comment type="subcellular location">
    <subcellularLocation>
        <location evidence="1">Membrane</location>
        <topology evidence="1">Multi-pass membrane protein</topology>
    </subcellularLocation>
</comment>
<dbReference type="Pfam" id="PF01151">
    <property type="entry name" value="ELO"/>
    <property type="match status" value="1"/>
</dbReference>
<organism evidence="11 12">
    <name type="scientific">Exocentrus adspersus</name>
    <dbReference type="NCBI Taxonomy" id="1586481"/>
    <lineage>
        <taxon>Eukaryota</taxon>
        <taxon>Metazoa</taxon>
        <taxon>Ecdysozoa</taxon>
        <taxon>Arthropoda</taxon>
        <taxon>Hexapoda</taxon>
        <taxon>Insecta</taxon>
        <taxon>Pterygota</taxon>
        <taxon>Neoptera</taxon>
        <taxon>Endopterygota</taxon>
        <taxon>Coleoptera</taxon>
        <taxon>Polyphaga</taxon>
        <taxon>Cucujiformia</taxon>
        <taxon>Chrysomeloidea</taxon>
        <taxon>Cerambycidae</taxon>
        <taxon>Lamiinae</taxon>
        <taxon>Acanthocinini</taxon>
        <taxon>Exocentrus</taxon>
    </lineage>
</organism>
<feature type="transmembrane region" description="Helical" evidence="10">
    <location>
        <begin position="207"/>
        <end position="226"/>
    </location>
</feature>
<keyword evidence="4 10" id="KW-0812">Transmembrane</keyword>
<dbReference type="PANTHER" id="PTHR11157">
    <property type="entry name" value="FATTY ACID ACYL TRANSFERASE-RELATED"/>
    <property type="match status" value="1"/>
</dbReference>
<dbReference type="GO" id="GO:0042761">
    <property type="term" value="P:very long-chain fatty acid biosynthetic process"/>
    <property type="evidence" value="ECO:0007669"/>
    <property type="project" value="TreeGrafter"/>
</dbReference>
<feature type="transmembrane region" description="Helical" evidence="10">
    <location>
        <begin position="232"/>
        <end position="252"/>
    </location>
</feature>
<proteinExistence type="inferred from homology"/>
<dbReference type="GO" id="GO:0009922">
    <property type="term" value="F:fatty acid elongase activity"/>
    <property type="evidence" value="ECO:0007669"/>
    <property type="project" value="UniProtKB-EC"/>
</dbReference>
<evidence type="ECO:0000256" key="1">
    <source>
        <dbReference type="ARBA" id="ARBA00004141"/>
    </source>
</evidence>
<keyword evidence="5 10" id="KW-0276">Fatty acid metabolism</keyword>
<name>A0AAV8WFY1_9CUCU</name>
<comment type="catalytic activity">
    <reaction evidence="10">
        <text>a very-long-chain acyl-CoA + malonyl-CoA + H(+) = a very-long-chain 3-oxoacyl-CoA + CO2 + CoA</text>
        <dbReference type="Rhea" id="RHEA:32727"/>
        <dbReference type="ChEBI" id="CHEBI:15378"/>
        <dbReference type="ChEBI" id="CHEBI:16526"/>
        <dbReference type="ChEBI" id="CHEBI:57287"/>
        <dbReference type="ChEBI" id="CHEBI:57384"/>
        <dbReference type="ChEBI" id="CHEBI:90725"/>
        <dbReference type="ChEBI" id="CHEBI:90736"/>
        <dbReference type="EC" id="2.3.1.199"/>
    </reaction>
</comment>
<dbReference type="GO" id="GO:0034626">
    <property type="term" value="P:fatty acid elongation, polyunsaturated fatty acid"/>
    <property type="evidence" value="ECO:0007669"/>
    <property type="project" value="TreeGrafter"/>
</dbReference>
<keyword evidence="12" id="KW-1185">Reference proteome</keyword>
<dbReference type="EC" id="2.3.1.199" evidence="10"/>
<dbReference type="Proteomes" id="UP001159042">
    <property type="component" value="Unassembled WGS sequence"/>
</dbReference>
<evidence type="ECO:0000313" key="12">
    <source>
        <dbReference type="Proteomes" id="UP001159042"/>
    </source>
</evidence>
<feature type="transmembrane region" description="Helical" evidence="10">
    <location>
        <begin position="63"/>
        <end position="82"/>
    </location>
</feature>
<evidence type="ECO:0000256" key="3">
    <source>
        <dbReference type="ARBA" id="ARBA00022679"/>
    </source>
</evidence>
<evidence type="ECO:0000256" key="10">
    <source>
        <dbReference type="RuleBase" id="RU361115"/>
    </source>
</evidence>
<evidence type="ECO:0000256" key="9">
    <source>
        <dbReference type="ARBA" id="ARBA00023160"/>
    </source>
</evidence>
<feature type="transmembrane region" description="Helical" evidence="10">
    <location>
        <begin position="168"/>
        <end position="186"/>
    </location>
</feature>